<evidence type="ECO:0000256" key="8">
    <source>
        <dbReference type="RuleBase" id="RU367043"/>
    </source>
</evidence>
<keyword evidence="12" id="KW-1185">Reference proteome</keyword>
<dbReference type="InterPro" id="IPR050673">
    <property type="entry name" value="Mito_inner_translocase_sub"/>
</dbReference>
<organism evidence="11 12">
    <name type="scientific">Rhynchophorus ferrugineus</name>
    <name type="common">Red palm weevil</name>
    <name type="synonym">Curculio ferrugineus</name>
    <dbReference type="NCBI Taxonomy" id="354439"/>
    <lineage>
        <taxon>Eukaryota</taxon>
        <taxon>Metazoa</taxon>
        <taxon>Ecdysozoa</taxon>
        <taxon>Arthropoda</taxon>
        <taxon>Hexapoda</taxon>
        <taxon>Insecta</taxon>
        <taxon>Pterygota</taxon>
        <taxon>Neoptera</taxon>
        <taxon>Endopterygota</taxon>
        <taxon>Coleoptera</taxon>
        <taxon>Polyphaga</taxon>
        <taxon>Cucujiformia</taxon>
        <taxon>Curculionidae</taxon>
        <taxon>Dryophthorinae</taxon>
        <taxon>Rhynchophorus</taxon>
    </lineage>
</organism>
<keyword evidence="4 8" id="KW-0653">Protein transport</keyword>
<proteinExistence type="inferred from homology"/>
<evidence type="ECO:0000256" key="9">
    <source>
        <dbReference type="SAM" id="MobiDB-lite"/>
    </source>
</evidence>
<protein>
    <recommendedName>
        <fullName evidence="8">Mitochondrial import inner membrane translocase subunit</fullName>
    </recommendedName>
</protein>
<dbReference type="Gene3D" id="1.10.287.810">
    <property type="entry name" value="Mitochondrial import inner membrane translocase subunit tim13 like domains"/>
    <property type="match status" value="1"/>
</dbReference>
<keyword evidence="8" id="KW-0472">Membrane</keyword>
<evidence type="ECO:0000256" key="1">
    <source>
        <dbReference type="ARBA" id="ARBA00022448"/>
    </source>
</evidence>
<gene>
    <name evidence="11" type="ORF">GWI33_019619</name>
</gene>
<keyword evidence="2" id="KW-0479">Metal-binding</keyword>
<comment type="caution">
    <text evidence="11">The sequence shown here is derived from an EMBL/GenBank/DDBJ whole genome shotgun (WGS) entry which is preliminary data.</text>
</comment>
<dbReference type="AlphaFoldDB" id="A0A834HR94"/>
<comment type="similarity">
    <text evidence="8">Belongs to the small Tim family.</text>
</comment>
<dbReference type="Pfam" id="PF02953">
    <property type="entry name" value="zf-Tim10_DDP"/>
    <property type="match status" value="1"/>
</dbReference>
<evidence type="ECO:0000313" key="12">
    <source>
        <dbReference type="Proteomes" id="UP000625711"/>
    </source>
</evidence>
<comment type="domain">
    <text evidence="8">The twin CX3C motif contains 4 conserved Cys residues that form 2 disulfide bonds in the mitochondrial intermembrane space.</text>
</comment>
<evidence type="ECO:0000256" key="2">
    <source>
        <dbReference type="ARBA" id="ARBA00022723"/>
    </source>
</evidence>
<evidence type="ECO:0000256" key="5">
    <source>
        <dbReference type="ARBA" id="ARBA00023010"/>
    </source>
</evidence>
<keyword evidence="8" id="KW-0999">Mitochondrion inner membrane</keyword>
<dbReference type="SUPFAM" id="SSF144122">
    <property type="entry name" value="Tim10-like"/>
    <property type="match status" value="1"/>
</dbReference>
<dbReference type="InterPro" id="IPR035427">
    <property type="entry name" value="Tim10-like_dom_sf"/>
</dbReference>
<dbReference type="InterPro" id="IPR004217">
    <property type="entry name" value="Tim10-like"/>
</dbReference>
<dbReference type="GO" id="GO:0046872">
    <property type="term" value="F:metal ion binding"/>
    <property type="evidence" value="ECO:0007669"/>
    <property type="project" value="UniProtKB-KW"/>
</dbReference>
<dbReference type="EMBL" id="JAACXV010014465">
    <property type="protein sequence ID" value="KAF7267125.1"/>
    <property type="molecule type" value="Genomic_DNA"/>
</dbReference>
<evidence type="ECO:0000256" key="3">
    <source>
        <dbReference type="ARBA" id="ARBA00022833"/>
    </source>
</evidence>
<reference evidence="11" key="1">
    <citation type="submission" date="2020-08" db="EMBL/GenBank/DDBJ databases">
        <title>Genome sequencing and assembly of the red palm weevil Rhynchophorus ferrugineus.</title>
        <authorList>
            <person name="Dias G.B."/>
            <person name="Bergman C.M."/>
            <person name="Manee M."/>
        </authorList>
    </citation>
    <scope>NUCLEOTIDE SEQUENCE</scope>
    <source>
        <strain evidence="11">AA-2017</strain>
        <tissue evidence="11">Whole larva</tissue>
    </source>
</reference>
<keyword evidence="8" id="KW-0143">Chaperone</keyword>
<dbReference type="Proteomes" id="UP000625711">
    <property type="component" value="Unassembled WGS sequence"/>
</dbReference>
<keyword evidence="6 8" id="KW-0496">Mitochondrion</keyword>
<keyword evidence="3" id="KW-0862">Zinc</keyword>
<dbReference type="PANTHER" id="PTHR13172">
    <property type="entry name" value="MITOCHONDRIAL IMPORT INNER MEMBRANE TRANSLOCASE SUBUNIT TIM9B"/>
    <property type="match status" value="1"/>
</dbReference>
<evidence type="ECO:0000313" key="11">
    <source>
        <dbReference type="EMBL" id="KAF7267125.1"/>
    </source>
</evidence>
<keyword evidence="7 8" id="KW-1015">Disulfide bond</keyword>
<keyword evidence="5 8" id="KW-0811">Translocation</keyword>
<name>A0A834HR94_RHYFE</name>
<sequence>MDPDAGALKNFKDFLQLYNKMTEMCFKRCIDNLNSRKLDPHELACVEDCSQKFILYNNKLMQNFVRAQSEIMNKRMKEAEEQSMLDSEEQKKNNINLTDSIGGQEISVSDR</sequence>
<comment type="subcellular location">
    <subcellularLocation>
        <location evidence="8">Mitochondrion inner membrane</location>
        <topology evidence="8">Peripheral membrane protein</topology>
        <orientation evidence="8">Intermembrane side</orientation>
    </subcellularLocation>
</comment>
<dbReference type="GO" id="GO:0005743">
    <property type="term" value="C:mitochondrial inner membrane"/>
    <property type="evidence" value="ECO:0007669"/>
    <property type="project" value="UniProtKB-SubCell"/>
</dbReference>
<evidence type="ECO:0000259" key="10">
    <source>
        <dbReference type="Pfam" id="PF02953"/>
    </source>
</evidence>
<dbReference type="OrthoDB" id="1551503at2759"/>
<evidence type="ECO:0000256" key="6">
    <source>
        <dbReference type="ARBA" id="ARBA00023128"/>
    </source>
</evidence>
<feature type="domain" description="Tim10-like" evidence="10">
    <location>
        <begin position="8"/>
        <end position="64"/>
    </location>
</feature>
<evidence type="ECO:0000256" key="4">
    <source>
        <dbReference type="ARBA" id="ARBA00022927"/>
    </source>
</evidence>
<feature type="region of interest" description="Disordered" evidence="9">
    <location>
        <begin position="77"/>
        <end position="111"/>
    </location>
</feature>
<keyword evidence="1 8" id="KW-0813">Transport</keyword>
<dbReference type="GO" id="GO:0015031">
    <property type="term" value="P:protein transport"/>
    <property type="evidence" value="ECO:0007669"/>
    <property type="project" value="UniProtKB-KW"/>
</dbReference>
<evidence type="ECO:0000256" key="7">
    <source>
        <dbReference type="ARBA" id="ARBA00023157"/>
    </source>
</evidence>
<accession>A0A834HR94</accession>
<comment type="subunit">
    <text evidence="8">Heterohexamer.</text>
</comment>
<comment type="function">
    <text evidence="8">Mitochondrial intermembrane chaperone that participates in the import and insertion of some multi-pass transmembrane proteins into the mitochondrial inner membrane. Also required for the transfer of beta-barrel precursors from the TOM complex to the sorting and assembly machinery (SAM complex) of the outer membrane. Acts as a chaperone-like protein that protects the hydrophobic precursors from aggregation and guide them through the mitochondrial intermembrane space.</text>
</comment>